<sequence>MDDRMKLRWKEAKDRVENAYHDYGRLCAAHPRACLSMSLLTMIVLSYPTVTQLRLPVSTPIDVFWSEHLHVNDNIAPPWIAENPASYIQQFIVSTAVEPWNATEMAPDNAVRAAVGTAFRIREILFAEPSVEELCLRLATQRHSSAGSRSKSLCVLLSPATIWYNDVQKFREDDHIIETIFNEQCKTTFCMRDLLLGAPIAATGIKQKYQTHRKRNIEFAVTMFFARYSKKVISRIKETLEKEFELVHTPANDERTFVQVYFHPLKTFSDYIPLISTYLVCMIYVYYSSRKFNMVASRWGLAFASCFTVASTLLMTTGICANLDLSTTTRGSEVYPYIALIMGLENTFCITRSVVYTPPSLDVSSRIAHGLSQEGYKLTKYYILELLALLIGFFTRISDIQEFCQFSAIFVTVDFYMQLFFYAPCLTFDLQRLGLEEKRKFAELLLYEEIPRLKNYSPVNCPLRKVWPKLFEMKKMQKRRLSDSDIEILKEEQRRLFHDVDSKDDGDVPIPRPDESIRMKVMYFITRTRIAQRTILVVFAIWTVFLLFFVGSRQLGMESDLSIAGHQHVAIVPRSSVIVVDGAIGFLYWCHFHCGGCFIG</sequence>
<reference evidence="10" key="2">
    <citation type="submission" date="2022-06" db="UniProtKB">
        <authorList>
            <consortium name="EnsemblMetazoa"/>
        </authorList>
    </citation>
    <scope>IDENTIFICATION</scope>
    <source>
        <strain evidence="10">DF5081</strain>
    </source>
</reference>
<evidence type="ECO:0000256" key="7">
    <source>
        <dbReference type="ARBA" id="ARBA00023136"/>
    </source>
</evidence>
<evidence type="ECO:0000313" key="10">
    <source>
        <dbReference type="EnsemblMetazoa" id="CJA07590c.1"/>
    </source>
</evidence>
<feature type="domain" description="SSD" evidence="9">
    <location>
        <begin position="270"/>
        <end position="428"/>
    </location>
</feature>
<dbReference type="PROSITE" id="PS50156">
    <property type="entry name" value="SSD"/>
    <property type="match status" value="1"/>
</dbReference>
<dbReference type="InterPro" id="IPR000731">
    <property type="entry name" value="SSD"/>
</dbReference>
<keyword evidence="6" id="KW-0333">Golgi apparatus</keyword>
<keyword evidence="3" id="KW-0853">WD repeat</keyword>
<evidence type="ECO:0000256" key="3">
    <source>
        <dbReference type="ARBA" id="ARBA00022574"/>
    </source>
</evidence>
<dbReference type="PANTHER" id="PTHR46378:SF1">
    <property type="entry name" value="STEROL REGULATORY ELEMENT-BINDING PROTEIN CLEAVAGE-ACTIVATING PROTEIN"/>
    <property type="match status" value="1"/>
</dbReference>
<keyword evidence="7 8" id="KW-0472">Membrane</keyword>
<dbReference type="GO" id="GO:0005789">
    <property type="term" value="C:endoplasmic reticulum membrane"/>
    <property type="evidence" value="ECO:0007669"/>
    <property type="project" value="InterPro"/>
</dbReference>
<dbReference type="InterPro" id="IPR053958">
    <property type="entry name" value="HMGCR/SNAP/NPC1-like_SSD"/>
</dbReference>
<organism evidence="10 11">
    <name type="scientific">Caenorhabditis japonica</name>
    <dbReference type="NCBI Taxonomy" id="281687"/>
    <lineage>
        <taxon>Eukaryota</taxon>
        <taxon>Metazoa</taxon>
        <taxon>Ecdysozoa</taxon>
        <taxon>Nematoda</taxon>
        <taxon>Chromadorea</taxon>
        <taxon>Rhabditida</taxon>
        <taxon>Rhabditina</taxon>
        <taxon>Rhabditomorpha</taxon>
        <taxon>Rhabditoidea</taxon>
        <taxon>Rhabditidae</taxon>
        <taxon>Peloderinae</taxon>
        <taxon>Caenorhabditis</taxon>
    </lineage>
</organism>
<name>A0A8R1HR46_CAEJA</name>
<comment type="subcellular location">
    <subcellularLocation>
        <location evidence="1">Endoplasmic reticulum</location>
    </subcellularLocation>
    <subcellularLocation>
        <location evidence="2">Golgi apparatus membrane</location>
    </subcellularLocation>
</comment>
<feature type="transmembrane region" description="Helical" evidence="8">
    <location>
        <begin position="409"/>
        <end position="430"/>
    </location>
</feature>
<dbReference type="GO" id="GO:0032936">
    <property type="term" value="C:SREBP-SCAP complex"/>
    <property type="evidence" value="ECO:0007669"/>
    <property type="project" value="TreeGrafter"/>
</dbReference>
<evidence type="ECO:0000259" key="9">
    <source>
        <dbReference type="PROSITE" id="PS50156"/>
    </source>
</evidence>
<feature type="transmembrane region" description="Helical" evidence="8">
    <location>
        <begin position="530"/>
        <end position="551"/>
    </location>
</feature>
<proteinExistence type="predicted"/>
<keyword evidence="5" id="KW-0256">Endoplasmic reticulum</keyword>
<dbReference type="GO" id="GO:0032934">
    <property type="term" value="F:sterol binding"/>
    <property type="evidence" value="ECO:0007669"/>
    <property type="project" value="InterPro"/>
</dbReference>
<evidence type="ECO:0000256" key="6">
    <source>
        <dbReference type="ARBA" id="ARBA00023034"/>
    </source>
</evidence>
<feature type="transmembrane region" description="Helical" evidence="8">
    <location>
        <begin position="381"/>
        <end position="397"/>
    </location>
</feature>
<evidence type="ECO:0000313" key="11">
    <source>
        <dbReference type="Proteomes" id="UP000005237"/>
    </source>
</evidence>
<protein>
    <submittedName>
        <fullName evidence="10">SSD domain-containing protein</fullName>
    </submittedName>
</protein>
<keyword evidence="8" id="KW-1133">Transmembrane helix</keyword>
<dbReference type="GO" id="GO:0000139">
    <property type="term" value="C:Golgi membrane"/>
    <property type="evidence" value="ECO:0007669"/>
    <property type="project" value="UniProtKB-SubCell"/>
</dbReference>
<accession>A0A8R1HR46</accession>
<dbReference type="PANTHER" id="PTHR46378">
    <property type="entry name" value="STEROL REGULATORY ELEMENT-BINDING PROTEIN CLEAVAGE-ACTIVATING PROTEIN"/>
    <property type="match status" value="1"/>
</dbReference>
<dbReference type="GO" id="GO:0045540">
    <property type="term" value="P:regulation of cholesterol biosynthetic process"/>
    <property type="evidence" value="ECO:0007669"/>
    <property type="project" value="TreeGrafter"/>
</dbReference>
<evidence type="ECO:0000256" key="4">
    <source>
        <dbReference type="ARBA" id="ARBA00022737"/>
    </source>
</evidence>
<dbReference type="Pfam" id="PF12349">
    <property type="entry name" value="Sterol-sensing"/>
    <property type="match status" value="1"/>
</dbReference>
<keyword evidence="4" id="KW-0677">Repeat</keyword>
<evidence type="ECO:0000256" key="1">
    <source>
        <dbReference type="ARBA" id="ARBA00004240"/>
    </source>
</evidence>
<evidence type="ECO:0000256" key="5">
    <source>
        <dbReference type="ARBA" id="ARBA00022824"/>
    </source>
</evidence>
<dbReference type="InterPro" id="IPR030225">
    <property type="entry name" value="SCAP"/>
</dbReference>
<feature type="transmembrane region" description="Helical" evidence="8">
    <location>
        <begin position="271"/>
        <end position="287"/>
    </location>
</feature>
<evidence type="ECO:0000256" key="8">
    <source>
        <dbReference type="SAM" id="Phobius"/>
    </source>
</evidence>
<reference evidence="11" key="1">
    <citation type="submission" date="2010-08" db="EMBL/GenBank/DDBJ databases">
        <authorList>
            <consortium name="Caenorhabditis japonica Sequencing Consortium"/>
            <person name="Wilson R.K."/>
        </authorList>
    </citation>
    <scope>NUCLEOTIDE SEQUENCE [LARGE SCALE GENOMIC DNA]</scope>
    <source>
        <strain evidence="11">DF5081</strain>
    </source>
</reference>
<dbReference type="Pfam" id="PF24006">
    <property type="entry name" value="SCAP_N"/>
    <property type="match status" value="1"/>
</dbReference>
<dbReference type="GO" id="GO:0032933">
    <property type="term" value="P:SREBP signaling pathway"/>
    <property type="evidence" value="ECO:0007669"/>
    <property type="project" value="InterPro"/>
</dbReference>
<dbReference type="SUPFAM" id="SSF82866">
    <property type="entry name" value="Multidrug efflux transporter AcrB transmembrane domain"/>
    <property type="match status" value="1"/>
</dbReference>
<keyword evidence="8" id="KW-0812">Transmembrane</keyword>
<feature type="transmembrane region" description="Helical" evidence="8">
    <location>
        <begin position="299"/>
        <end position="323"/>
    </location>
</feature>
<keyword evidence="11" id="KW-1185">Reference proteome</keyword>
<dbReference type="InterPro" id="IPR057041">
    <property type="entry name" value="SCAP_N"/>
</dbReference>
<evidence type="ECO:0000256" key="2">
    <source>
        <dbReference type="ARBA" id="ARBA00004394"/>
    </source>
</evidence>
<dbReference type="EnsemblMetazoa" id="CJA07590c.1">
    <property type="protein sequence ID" value="CJA07590c.1"/>
    <property type="gene ID" value="WBGene00126794"/>
</dbReference>
<dbReference type="Proteomes" id="UP000005237">
    <property type="component" value="Unassembled WGS sequence"/>
</dbReference>
<dbReference type="AlphaFoldDB" id="A0A8R1HR46"/>